<dbReference type="GO" id="GO:0005975">
    <property type="term" value="P:carbohydrate metabolic process"/>
    <property type="evidence" value="ECO:0007669"/>
    <property type="project" value="InterPro"/>
</dbReference>
<keyword evidence="5" id="KW-0326">Glycosidase</keyword>
<evidence type="ECO:0000256" key="5">
    <source>
        <dbReference type="ARBA" id="ARBA00023295"/>
    </source>
</evidence>
<name>A0A9D9HP36_9SPIR</name>
<feature type="chain" id="PRO_5038626131" description="beta-N-acetylhexosaminidase" evidence="7">
    <location>
        <begin position="19"/>
        <end position="586"/>
    </location>
</feature>
<evidence type="ECO:0000256" key="7">
    <source>
        <dbReference type="SAM" id="SignalP"/>
    </source>
</evidence>
<dbReference type="GO" id="GO:0009254">
    <property type="term" value="P:peptidoglycan turnover"/>
    <property type="evidence" value="ECO:0007669"/>
    <property type="project" value="TreeGrafter"/>
</dbReference>
<reference evidence="9" key="1">
    <citation type="submission" date="2020-10" db="EMBL/GenBank/DDBJ databases">
        <authorList>
            <person name="Gilroy R."/>
        </authorList>
    </citation>
    <scope>NUCLEOTIDE SEQUENCE</scope>
    <source>
        <strain evidence="9">10532</strain>
    </source>
</reference>
<keyword evidence="7" id="KW-0732">Signal</keyword>
<dbReference type="InterPro" id="IPR001764">
    <property type="entry name" value="Glyco_hydro_3_N"/>
</dbReference>
<evidence type="ECO:0000259" key="8">
    <source>
        <dbReference type="Pfam" id="PF00933"/>
    </source>
</evidence>
<dbReference type="PROSITE" id="PS51257">
    <property type="entry name" value="PROKAR_LIPOPROTEIN"/>
    <property type="match status" value="1"/>
</dbReference>
<comment type="caution">
    <text evidence="9">The sequence shown here is derived from an EMBL/GenBank/DDBJ whole genome shotgun (WGS) entry which is preliminary data.</text>
</comment>
<proteinExistence type="inferred from homology"/>
<dbReference type="Pfam" id="PF00933">
    <property type="entry name" value="Glyco_hydro_3"/>
    <property type="match status" value="1"/>
</dbReference>
<dbReference type="SUPFAM" id="SSF51445">
    <property type="entry name" value="(Trans)glycosidases"/>
    <property type="match status" value="1"/>
</dbReference>
<feature type="region of interest" description="Disordered" evidence="6">
    <location>
        <begin position="28"/>
        <end position="47"/>
    </location>
</feature>
<dbReference type="PANTHER" id="PTHR30480:SF13">
    <property type="entry name" value="BETA-HEXOSAMINIDASE"/>
    <property type="match status" value="1"/>
</dbReference>
<organism evidence="9 10">
    <name type="scientific">Candidatus Gallitreponema excrementavium</name>
    <dbReference type="NCBI Taxonomy" id="2840840"/>
    <lineage>
        <taxon>Bacteria</taxon>
        <taxon>Pseudomonadati</taxon>
        <taxon>Spirochaetota</taxon>
        <taxon>Spirochaetia</taxon>
        <taxon>Spirochaetales</taxon>
        <taxon>Candidatus Gallitreponema</taxon>
    </lineage>
</organism>
<comment type="catalytic activity">
    <reaction evidence="1">
        <text>Hydrolysis of terminal non-reducing N-acetyl-D-hexosamine residues in N-acetyl-beta-D-hexosaminides.</text>
        <dbReference type="EC" id="3.2.1.52"/>
    </reaction>
</comment>
<dbReference type="InterPro" id="IPR036881">
    <property type="entry name" value="Glyco_hydro_3_C_sf"/>
</dbReference>
<keyword evidence="4 9" id="KW-0378">Hydrolase</keyword>
<protein>
    <recommendedName>
        <fullName evidence="3">beta-N-acetylhexosaminidase</fullName>
        <ecNumber evidence="3">3.2.1.52</ecNumber>
    </recommendedName>
</protein>
<dbReference type="Gene3D" id="3.40.50.1700">
    <property type="entry name" value="Glycoside hydrolase family 3 C-terminal domain"/>
    <property type="match status" value="1"/>
</dbReference>
<gene>
    <name evidence="9" type="ORF">IAA81_03845</name>
</gene>
<dbReference type="AlphaFoldDB" id="A0A9D9HP36"/>
<dbReference type="InterPro" id="IPR036962">
    <property type="entry name" value="Glyco_hydro_3_N_sf"/>
</dbReference>
<evidence type="ECO:0000256" key="3">
    <source>
        <dbReference type="ARBA" id="ARBA00012663"/>
    </source>
</evidence>
<evidence type="ECO:0000313" key="10">
    <source>
        <dbReference type="Proteomes" id="UP000823638"/>
    </source>
</evidence>
<evidence type="ECO:0000256" key="6">
    <source>
        <dbReference type="SAM" id="MobiDB-lite"/>
    </source>
</evidence>
<dbReference type="InterPro" id="IPR050226">
    <property type="entry name" value="NagZ_Beta-hexosaminidase"/>
</dbReference>
<comment type="similarity">
    <text evidence="2">Belongs to the glycosyl hydrolase 3 family.</text>
</comment>
<evidence type="ECO:0000256" key="4">
    <source>
        <dbReference type="ARBA" id="ARBA00022801"/>
    </source>
</evidence>
<feature type="signal peptide" evidence="7">
    <location>
        <begin position="1"/>
        <end position="18"/>
    </location>
</feature>
<evidence type="ECO:0000313" key="9">
    <source>
        <dbReference type="EMBL" id="MBO8457344.1"/>
    </source>
</evidence>
<evidence type="ECO:0000256" key="2">
    <source>
        <dbReference type="ARBA" id="ARBA00005336"/>
    </source>
</evidence>
<dbReference type="Proteomes" id="UP000823638">
    <property type="component" value="Unassembled WGS sequence"/>
</dbReference>
<evidence type="ECO:0000256" key="1">
    <source>
        <dbReference type="ARBA" id="ARBA00001231"/>
    </source>
</evidence>
<dbReference type="EC" id="3.2.1.52" evidence="3"/>
<dbReference type="GO" id="GO:0004563">
    <property type="term" value="F:beta-N-acetylhexosaminidase activity"/>
    <property type="evidence" value="ECO:0007669"/>
    <property type="project" value="UniProtKB-EC"/>
</dbReference>
<dbReference type="EMBL" id="JADIMM010000054">
    <property type="protein sequence ID" value="MBO8457344.1"/>
    <property type="molecule type" value="Genomic_DNA"/>
</dbReference>
<reference evidence="9" key="2">
    <citation type="journal article" date="2021" name="PeerJ">
        <title>Extensive microbial diversity within the chicken gut microbiome revealed by metagenomics and culture.</title>
        <authorList>
            <person name="Gilroy R."/>
            <person name="Ravi A."/>
            <person name="Getino M."/>
            <person name="Pursley I."/>
            <person name="Horton D.L."/>
            <person name="Alikhan N.F."/>
            <person name="Baker D."/>
            <person name="Gharbi K."/>
            <person name="Hall N."/>
            <person name="Watson M."/>
            <person name="Adriaenssens E.M."/>
            <person name="Foster-Nyarko E."/>
            <person name="Jarju S."/>
            <person name="Secka A."/>
            <person name="Antonio M."/>
            <person name="Oren A."/>
            <person name="Chaudhuri R.R."/>
            <person name="La Ragione R."/>
            <person name="Hildebrand F."/>
            <person name="Pallen M.J."/>
        </authorList>
    </citation>
    <scope>NUCLEOTIDE SEQUENCE</scope>
    <source>
        <strain evidence="9">10532</strain>
    </source>
</reference>
<feature type="domain" description="Glycoside hydrolase family 3 N-terminal" evidence="8">
    <location>
        <begin position="79"/>
        <end position="368"/>
    </location>
</feature>
<dbReference type="PANTHER" id="PTHR30480">
    <property type="entry name" value="BETA-HEXOSAMINIDASE-RELATED"/>
    <property type="match status" value="1"/>
</dbReference>
<accession>A0A9D9HP36</accession>
<dbReference type="InterPro" id="IPR017853">
    <property type="entry name" value="GH"/>
</dbReference>
<dbReference type="Gene3D" id="3.20.20.300">
    <property type="entry name" value="Glycoside hydrolase, family 3, N-terminal domain"/>
    <property type="match status" value="1"/>
</dbReference>
<sequence length="586" mass="64409">MKKLYIIFIFLAAVVLCACNKTIPETVTPAPVPGKAENQPSKGKLSSIPEEEDIDFWSDYPAETLSKALADRMTNEELLAQILMFGWSGTVPGQEVKSWVIDRKLGSIKIFGWNTDNTYALAENIKFFQEETQKTKFKIPLFVATDQEGGWIRHVKGRTTETPGNLAIGATGLPYDAYYSGYYIGMELRALGINMNFAPTVDLYTDLHSTVIGPRSFGENPREAGLLGLAFAQGQLKAGVIPTAKHYPGHGDTNIDSHGILPVIDADMETLRNRELVPFRILSENKIPAIMTGHLAFPKVTDGKEIPASLSSKFIKTILEDELNFDGLVITDDMMMNGAIATTGSLSESFIEAIKAGNHIILSSTTPLLQDRFWTKSLNLMESDGDFFSTVKNAAIKVLETKLTYLKGENAVPLYPDISSLDEKVPAQGAEDFFLEQAARATTLVKSGNINLNSGKKILIAGGYRAFLSEGTKRFPQAETCYLSQSNSIRENQRILSNAAADSEIVIYCVHSYNSGKTAEILKNTGKELILVSSLAPVFIENLLWAEEIYAVYSYSPSSYRALFAALSGDFIPEGKMPLKALRQEN</sequence>